<feature type="region of interest" description="Disordered" evidence="1">
    <location>
        <begin position="16"/>
        <end position="35"/>
    </location>
</feature>
<evidence type="ECO:0000313" key="3">
    <source>
        <dbReference type="Proteomes" id="UP000319804"/>
    </source>
</evidence>
<evidence type="ECO:0000313" key="2">
    <source>
        <dbReference type="EMBL" id="TQM98800.1"/>
    </source>
</evidence>
<sequence>MGLPTIPELVLPEAVVSAPEEQPKPIKKASTHGNAGERITEKNAELLAFAAAFPAADHEAFSVLSYRDASRFAPGGELPTIGPGSCQFSAPRPAGVRR</sequence>
<organism evidence="2 3">
    <name type="scientific">Microbacterium lacticum</name>
    <dbReference type="NCBI Taxonomy" id="33885"/>
    <lineage>
        <taxon>Bacteria</taxon>
        <taxon>Bacillati</taxon>
        <taxon>Actinomycetota</taxon>
        <taxon>Actinomycetes</taxon>
        <taxon>Micrococcales</taxon>
        <taxon>Microbacteriaceae</taxon>
        <taxon>Microbacterium</taxon>
    </lineage>
</organism>
<comment type="caution">
    <text evidence="2">The sequence shown here is derived from an EMBL/GenBank/DDBJ whole genome shotgun (WGS) entry which is preliminary data.</text>
</comment>
<keyword evidence="3" id="KW-1185">Reference proteome</keyword>
<dbReference type="AlphaFoldDB" id="A0A543KUN7"/>
<reference evidence="2 3" key="1">
    <citation type="submission" date="2019-06" db="EMBL/GenBank/DDBJ databases">
        <title>Sequencing the genomes of 1000 actinobacteria strains.</title>
        <authorList>
            <person name="Klenk H.-P."/>
        </authorList>
    </citation>
    <scope>NUCLEOTIDE SEQUENCE [LARGE SCALE GENOMIC DNA]</scope>
    <source>
        <strain evidence="2 3">DSM 20427</strain>
    </source>
</reference>
<dbReference type="EMBL" id="VFPS01000002">
    <property type="protein sequence ID" value="TQM98800.1"/>
    <property type="molecule type" value="Genomic_DNA"/>
</dbReference>
<dbReference type="Proteomes" id="UP000319804">
    <property type="component" value="Unassembled WGS sequence"/>
</dbReference>
<gene>
    <name evidence="2" type="ORF">FHX68_1512</name>
</gene>
<accession>A0A543KUN7</accession>
<feature type="region of interest" description="Disordered" evidence="1">
    <location>
        <begin position="74"/>
        <end position="98"/>
    </location>
</feature>
<protein>
    <submittedName>
        <fullName evidence="2">Uncharacterized protein</fullName>
    </submittedName>
</protein>
<proteinExistence type="predicted"/>
<name>A0A543KUN7_9MICO</name>
<evidence type="ECO:0000256" key="1">
    <source>
        <dbReference type="SAM" id="MobiDB-lite"/>
    </source>
</evidence>